<proteinExistence type="predicted"/>
<accession>A0ABD2PCX3</accession>
<comment type="caution">
    <text evidence="2">The sequence shown here is derived from an EMBL/GenBank/DDBJ whole genome shotgun (WGS) entry which is preliminary data.</text>
</comment>
<name>A0ABD2PCX3_9CUCU</name>
<keyword evidence="3" id="KW-1185">Reference proteome</keyword>
<organism evidence="2 3">
    <name type="scientific">Cryptolaemus montrouzieri</name>
    <dbReference type="NCBI Taxonomy" id="559131"/>
    <lineage>
        <taxon>Eukaryota</taxon>
        <taxon>Metazoa</taxon>
        <taxon>Ecdysozoa</taxon>
        <taxon>Arthropoda</taxon>
        <taxon>Hexapoda</taxon>
        <taxon>Insecta</taxon>
        <taxon>Pterygota</taxon>
        <taxon>Neoptera</taxon>
        <taxon>Endopterygota</taxon>
        <taxon>Coleoptera</taxon>
        <taxon>Polyphaga</taxon>
        <taxon>Cucujiformia</taxon>
        <taxon>Coccinelloidea</taxon>
        <taxon>Coccinellidae</taxon>
        <taxon>Scymninae</taxon>
        <taxon>Scymnini</taxon>
        <taxon>Cryptolaemus</taxon>
    </lineage>
</organism>
<dbReference type="AlphaFoldDB" id="A0ABD2PCX3"/>
<evidence type="ECO:0000313" key="3">
    <source>
        <dbReference type="Proteomes" id="UP001516400"/>
    </source>
</evidence>
<feature type="compositionally biased region" description="Low complexity" evidence="1">
    <location>
        <begin position="78"/>
        <end position="91"/>
    </location>
</feature>
<feature type="region of interest" description="Disordered" evidence="1">
    <location>
        <begin position="31"/>
        <end position="104"/>
    </location>
</feature>
<sequence length="104" mass="11520">MVIESVQWEKEEFSDNIELTEEQQIKILEEYEKETKNKSAPSNKNVSKKKISNTSTPANSPIKQVGGKTNIGISNKVDSASGLDNASSSSSIDEEWEKVTDVDK</sequence>
<dbReference type="EMBL" id="JABFTP020000185">
    <property type="protein sequence ID" value="KAL3288655.1"/>
    <property type="molecule type" value="Genomic_DNA"/>
</dbReference>
<evidence type="ECO:0000313" key="2">
    <source>
        <dbReference type="EMBL" id="KAL3288655.1"/>
    </source>
</evidence>
<reference evidence="2 3" key="1">
    <citation type="journal article" date="2021" name="BMC Biol.">
        <title>Horizontally acquired antibacterial genes associated with adaptive radiation of ladybird beetles.</title>
        <authorList>
            <person name="Li H.S."/>
            <person name="Tang X.F."/>
            <person name="Huang Y.H."/>
            <person name="Xu Z.Y."/>
            <person name="Chen M.L."/>
            <person name="Du X.Y."/>
            <person name="Qiu B.Y."/>
            <person name="Chen P.T."/>
            <person name="Zhang W."/>
            <person name="Slipinski A."/>
            <person name="Escalona H.E."/>
            <person name="Waterhouse R.M."/>
            <person name="Zwick A."/>
            <person name="Pang H."/>
        </authorList>
    </citation>
    <scope>NUCLEOTIDE SEQUENCE [LARGE SCALE GENOMIC DNA]</scope>
    <source>
        <strain evidence="2">SYSU2018</strain>
    </source>
</reference>
<evidence type="ECO:0000256" key="1">
    <source>
        <dbReference type="SAM" id="MobiDB-lite"/>
    </source>
</evidence>
<gene>
    <name evidence="2" type="ORF">HHI36_003088</name>
</gene>
<protein>
    <submittedName>
        <fullName evidence="2">Uncharacterized protein</fullName>
    </submittedName>
</protein>
<dbReference type="Proteomes" id="UP001516400">
    <property type="component" value="Unassembled WGS sequence"/>
</dbReference>